<feature type="binding site" evidence="12">
    <location>
        <position position="86"/>
    </location>
    <ligand>
        <name>NAD(+)</name>
        <dbReference type="ChEBI" id="CHEBI:57540"/>
    </ligand>
</feature>
<dbReference type="PROSITE" id="PS51257">
    <property type="entry name" value="PROKAR_LIPOPROTEIN"/>
    <property type="match status" value="1"/>
</dbReference>
<evidence type="ECO:0000256" key="6">
    <source>
        <dbReference type="ARBA" id="ARBA00023027"/>
    </source>
</evidence>
<accession>A0A4U8TC63</accession>
<gene>
    <name evidence="14" type="ORF">LS71_001180</name>
</gene>
<feature type="binding site" evidence="12">
    <location>
        <position position="270"/>
    </location>
    <ligand>
        <name>NAD(+)</name>
        <dbReference type="ChEBI" id="CHEBI:57540"/>
    </ligand>
</feature>
<evidence type="ECO:0000256" key="10">
    <source>
        <dbReference type="PIRSR" id="PIRSR500134-1"/>
    </source>
</evidence>
<dbReference type="SUPFAM" id="SSF51735">
    <property type="entry name" value="NAD(P)-binding Rossmann-fold domains"/>
    <property type="match status" value="1"/>
</dbReference>
<name>A0A4U8TC63_9HELI</name>
<evidence type="ECO:0000256" key="7">
    <source>
        <dbReference type="ARBA" id="ARBA00047473"/>
    </source>
</evidence>
<evidence type="ECO:0000256" key="3">
    <source>
        <dbReference type="ARBA" id="ARBA00012954"/>
    </source>
</evidence>
<dbReference type="PIRSF" id="PIRSF000124">
    <property type="entry name" value="UDPglc_GDPman_dh"/>
    <property type="match status" value="1"/>
</dbReference>
<dbReference type="InterPro" id="IPR008927">
    <property type="entry name" value="6-PGluconate_DH-like_C_sf"/>
</dbReference>
<feature type="binding site" evidence="12">
    <location>
        <position position="122"/>
    </location>
    <ligand>
        <name>NAD(+)</name>
        <dbReference type="ChEBI" id="CHEBI:57540"/>
    </ligand>
</feature>
<dbReference type="SUPFAM" id="SSF48179">
    <property type="entry name" value="6-phosphogluconate dehydrogenase C-terminal domain-like"/>
    <property type="match status" value="1"/>
</dbReference>
<dbReference type="FunFam" id="1.20.5.100:FF:000001">
    <property type="entry name" value="UDP-glucose 6-dehydrogenase"/>
    <property type="match status" value="1"/>
</dbReference>
<dbReference type="EC" id="1.1.1.22" evidence="3 9"/>
<dbReference type="OrthoDB" id="9803238at2"/>
<dbReference type="SUPFAM" id="SSF52413">
    <property type="entry name" value="UDP-glucose/GDP-mannose dehydrogenase C-terminal domain"/>
    <property type="match status" value="1"/>
</dbReference>
<evidence type="ECO:0000256" key="5">
    <source>
        <dbReference type="ARBA" id="ARBA00023002"/>
    </source>
</evidence>
<feature type="active site" description="Nucleophile" evidence="10">
    <location>
        <position position="267"/>
    </location>
</feature>
<dbReference type="Pfam" id="PF03720">
    <property type="entry name" value="UDPG_MGDP_dh_C"/>
    <property type="match status" value="1"/>
</dbReference>
<feature type="binding site" evidence="12">
    <location>
        <position position="368"/>
    </location>
    <ligand>
        <name>NAD(+)</name>
        <dbReference type="ChEBI" id="CHEBI:57540"/>
    </ligand>
</feature>
<evidence type="ECO:0000259" key="13">
    <source>
        <dbReference type="SMART" id="SM00984"/>
    </source>
</evidence>
<dbReference type="InterPro" id="IPR014026">
    <property type="entry name" value="UDP-Glc/GDP-Man_DH_dimer"/>
</dbReference>
<proteinExistence type="inferred from homology"/>
<dbReference type="GO" id="GO:0000271">
    <property type="term" value="P:polysaccharide biosynthetic process"/>
    <property type="evidence" value="ECO:0007669"/>
    <property type="project" value="InterPro"/>
</dbReference>
<sequence length="489" mass="54038">MRITIVGSGYVGLVAGACFAESGNEVVCLDVDSKKIDALKQGVIPIYEPGLESMIKENVKAARLSFTTDKKAALRNAEVIFIAVGTPMGEDGSADLQYVKAVARDIGENIESKYVVVVDKSTVPVGTARIVKGIIESKLKARNCKANFDVVSNPEFLKEGVAIKDFLSPDRVVIGCDSQKALEVMKALYSPFLIKSDRLIAMNIESAEMTKYAANAMLATKISFINEMAQICERVGANINDVRLGIGSDSRIGYSFIYPGCGYGGSCFPKDVRALEKTALDYGYKARILHAVQGVNESQKLLLVEKILRHFCGLDYCHAEQNSPRHAERSEASFLESKLDSIIESKPLKNKTFAVWGLSFKPETDDMREASAIVLIAHLVRAGARVNAYDSKAQHQAKYYLKEYLDSINLVDSKYDALKNADALCLVTEWREFRSPDFDEIAKLLKSPVIFDGRNIYQHQNLESKGFTYYQIGVGNHTKCETNPKNTKT</sequence>
<comment type="similarity">
    <text evidence="2 9">Belongs to the UDP-glucose/GDP-mannose dehydrogenase family.</text>
</comment>
<dbReference type="SMART" id="SM00984">
    <property type="entry name" value="UDPG_MGDP_dh_C"/>
    <property type="match status" value="1"/>
</dbReference>
<dbReference type="RefSeq" id="WP_052057857.1">
    <property type="nucleotide sequence ID" value="NZ_JRPR02000001.1"/>
</dbReference>
<dbReference type="InterPro" id="IPR036220">
    <property type="entry name" value="UDP-Glc/GDP-Man_DH_C_sf"/>
</dbReference>
<feature type="binding site" evidence="11">
    <location>
        <begin position="256"/>
        <end position="260"/>
    </location>
    <ligand>
        <name>substrate</name>
    </ligand>
</feature>
<dbReference type="PANTHER" id="PTHR43750:SF3">
    <property type="entry name" value="UDP-GLUCOSE 6-DEHYDROGENASE TUAD"/>
    <property type="match status" value="1"/>
</dbReference>
<evidence type="ECO:0000313" key="14">
    <source>
        <dbReference type="EMBL" id="TLD97393.1"/>
    </source>
</evidence>
<dbReference type="GO" id="GO:0051287">
    <property type="term" value="F:NAD binding"/>
    <property type="evidence" value="ECO:0007669"/>
    <property type="project" value="InterPro"/>
</dbReference>
<dbReference type="PANTHER" id="PTHR43750">
    <property type="entry name" value="UDP-GLUCOSE 6-DEHYDROGENASE TUAD"/>
    <property type="match status" value="1"/>
</dbReference>
<keyword evidence="5 9" id="KW-0560">Oxidoreductase</keyword>
<dbReference type="Proteomes" id="UP000029733">
    <property type="component" value="Unassembled WGS sequence"/>
</dbReference>
<dbReference type="Pfam" id="PF00984">
    <property type="entry name" value="UDPG_MGDP_dh"/>
    <property type="match status" value="1"/>
</dbReference>
<keyword evidence="6 9" id="KW-0520">NAD</keyword>
<evidence type="ECO:0000256" key="4">
    <source>
        <dbReference type="ARBA" id="ARBA00015132"/>
    </source>
</evidence>
<feature type="binding site" evidence="11">
    <location>
        <position position="211"/>
    </location>
    <ligand>
        <name>substrate</name>
    </ligand>
</feature>
<protein>
    <recommendedName>
        <fullName evidence="4 9">UDP-glucose 6-dehydrogenase</fullName>
        <ecNumber evidence="3 9">1.1.1.22</ecNumber>
    </recommendedName>
</protein>
<organism evidence="14 15">
    <name type="scientific">Helicobacter jaachi</name>
    <dbReference type="NCBI Taxonomy" id="1677920"/>
    <lineage>
        <taxon>Bacteria</taxon>
        <taxon>Pseudomonadati</taxon>
        <taxon>Campylobacterota</taxon>
        <taxon>Epsilonproteobacteria</taxon>
        <taxon>Campylobacterales</taxon>
        <taxon>Helicobacteraceae</taxon>
        <taxon>Helicobacter</taxon>
    </lineage>
</organism>
<dbReference type="InterPro" id="IPR028357">
    <property type="entry name" value="UDPglc_DH_bac"/>
</dbReference>
<evidence type="ECO:0000256" key="9">
    <source>
        <dbReference type="PIRNR" id="PIRNR000124"/>
    </source>
</evidence>
<dbReference type="Gene3D" id="3.40.50.720">
    <property type="entry name" value="NAD(P)-binding Rossmann-like Domain"/>
    <property type="match status" value="2"/>
</dbReference>
<comment type="function">
    <text evidence="8">Catalyzes the conversion of UDP-glucose into UDP-glucuronate, one of the precursors of teichuronic acid.</text>
</comment>
<keyword evidence="15" id="KW-1185">Reference proteome</keyword>
<dbReference type="UniPathway" id="UPA00038">
    <property type="reaction ID" value="UER00491"/>
</dbReference>
<comment type="caution">
    <text evidence="14">The sequence shown here is derived from an EMBL/GenBank/DDBJ whole genome shotgun (WGS) entry which is preliminary data.</text>
</comment>
<comment type="catalytic activity">
    <reaction evidence="7 9">
        <text>UDP-alpha-D-glucose + 2 NAD(+) + H2O = UDP-alpha-D-glucuronate + 2 NADH + 3 H(+)</text>
        <dbReference type="Rhea" id="RHEA:23596"/>
        <dbReference type="ChEBI" id="CHEBI:15377"/>
        <dbReference type="ChEBI" id="CHEBI:15378"/>
        <dbReference type="ChEBI" id="CHEBI:57540"/>
        <dbReference type="ChEBI" id="CHEBI:57945"/>
        <dbReference type="ChEBI" id="CHEBI:58052"/>
        <dbReference type="ChEBI" id="CHEBI:58885"/>
        <dbReference type="EC" id="1.1.1.22"/>
    </reaction>
</comment>
<dbReference type="EMBL" id="JRPR02000001">
    <property type="protein sequence ID" value="TLD97393.1"/>
    <property type="molecule type" value="Genomic_DNA"/>
</dbReference>
<dbReference type="InterPro" id="IPR036291">
    <property type="entry name" value="NAD(P)-bd_dom_sf"/>
</dbReference>
<feature type="binding site" evidence="11">
    <location>
        <begin position="156"/>
        <end position="159"/>
    </location>
    <ligand>
        <name>substrate</name>
    </ligand>
</feature>
<dbReference type="Gene3D" id="1.20.5.100">
    <property type="entry name" value="Cytochrome c1, transmembrane anchor, C-terminal"/>
    <property type="match status" value="1"/>
</dbReference>
<feature type="binding site" evidence="12">
    <location>
        <position position="30"/>
    </location>
    <ligand>
        <name>NAD(+)</name>
        <dbReference type="ChEBI" id="CHEBI:57540"/>
    </ligand>
</feature>
<dbReference type="GO" id="GO:0003979">
    <property type="term" value="F:UDP-glucose 6-dehydrogenase activity"/>
    <property type="evidence" value="ECO:0007669"/>
    <property type="project" value="UniProtKB-EC"/>
</dbReference>
<comment type="pathway">
    <text evidence="1">Nucleotide-sugar biosynthesis; UDP-alpha-D-glucuronate biosynthesis; UDP-alpha-D-glucuronate from UDP-alpha-D-glucose: step 1/1.</text>
</comment>
<dbReference type="NCBIfam" id="TIGR03026">
    <property type="entry name" value="NDP-sugDHase"/>
    <property type="match status" value="1"/>
</dbReference>
<dbReference type="AlphaFoldDB" id="A0A4U8TC63"/>
<evidence type="ECO:0000256" key="2">
    <source>
        <dbReference type="ARBA" id="ARBA00006601"/>
    </source>
</evidence>
<feature type="binding site" evidence="12">
    <location>
        <position position="159"/>
    </location>
    <ligand>
        <name>NAD(+)</name>
        <dbReference type="ChEBI" id="CHEBI:57540"/>
    </ligand>
</feature>
<dbReference type="InterPro" id="IPR014027">
    <property type="entry name" value="UDP-Glc/GDP-Man_DH_C"/>
</dbReference>
<dbReference type="InterPro" id="IPR017476">
    <property type="entry name" value="UDP-Glc/GDP-Man"/>
</dbReference>
<feature type="binding site" evidence="11">
    <location>
        <position position="361"/>
    </location>
    <ligand>
        <name>substrate</name>
    </ligand>
</feature>
<evidence type="ECO:0000313" key="15">
    <source>
        <dbReference type="Proteomes" id="UP000029733"/>
    </source>
</evidence>
<dbReference type="InterPro" id="IPR001732">
    <property type="entry name" value="UDP-Glc/GDP-Man_DH_N"/>
</dbReference>
<evidence type="ECO:0000256" key="11">
    <source>
        <dbReference type="PIRSR" id="PIRSR500134-2"/>
    </source>
</evidence>
<reference evidence="14 15" key="1">
    <citation type="journal article" date="2014" name="Genome Announc.">
        <title>Draft genome sequences of eight enterohepatic helicobacter species isolated from both laboratory and wild rodents.</title>
        <authorList>
            <person name="Sheh A."/>
            <person name="Shen Z."/>
            <person name="Fox J.G."/>
        </authorList>
    </citation>
    <scope>NUCLEOTIDE SEQUENCE [LARGE SCALE GENOMIC DNA]</scope>
    <source>
        <strain evidence="14 15">MIT 09-6949</strain>
    </source>
</reference>
<evidence type="ECO:0000256" key="12">
    <source>
        <dbReference type="PIRSR" id="PIRSR500134-3"/>
    </source>
</evidence>
<dbReference type="Pfam" id="PF03721">
    <property type="entry name" value="UDPG_MGDP_dh_N"/>
    <property type="match status" value="1"/>
</dbReference>
<evidence type="ECO:0000256" key="1">
    <source>
        <dbReference type="ARBA" id="ARBA00004701"/>
    </source>
</evidence>
<evidence type="ECO:0000256" key="8">
    <source>
        <dbReference type="ARBA" id="ARBA00053241"/>
    </source>
</evidence>
<dbReference type="PIRSF" id="PIRSF500134">
    <property type="entry name" value="UDPglc_DH_bac"/>
    <property type="match status" value="1"/>
</dbReference>
<feature type="binding site" evidence="11">
    <location>
        <position position="264"/>
    </location>
    <ligand>
        <name>substrate</name>
    </ligand>
</feature>
<dbReference type="GO" id="GO:0006065">
    <property type="term" value="P:UDP-glucuronate biosynthetic process"/>
    <property type="evidence" value="ECO:0007669"/>
    <property type="project" value="UniProtKB-UniPathway"/>
</dbReference>
<feature type="domain" description="UDP-glucose/GDP-mannose dehydrogenase C-terminal" evidence="13">
    <location>
        <begin position="354"/>
        <end position="459"/>
    </location>
</feature>
<feature type="binding site" evidence="12">
    <location>
        <position position="35"/>
    </location>
    <ligand>
        <name>NAD(+)</name>
        <dbReference type="ChEBI" id="CHEBI:57540"/>
    </ligand>
</feature>